<evidence type="ECO:0000313" key="1">
    <source>
        <dbReference type="EMBL" id="AMD90868.1"/>
    </source>
</evidence>
<dbReference type="STRING" id="44742.AXF13_12455"/>
<organism evidence="1 2">
    <name type="scientific">Desulfovibrio fairfieldensis</name>
    <dbReference type="NCBI Taxonomy" id="44742"/>
    <lineage>
        <taxon>Bacteria</taxon>
        <taxon>Pseudomonadati</taxon>
        <taxon>Thermodesulfobacteriota</taxon>
        <taxon>Desulfovibrionia</taxon>
        <taxon>Desulfovibrionales</taxon>
        <taxon>Desulfovibrionaceae</taxon>
        <taxon>Desulfovibrio</taxon>
    </lineage>
</organism>
<evidence type="ECO:0000313" key="2">
    <source>
        <dbReference type="Proteomes" id="UP000069241"/>
    </source>
</evidence>
<proteinExistence type="predicted"/>
<dbReference type="RefSeq" id="WP_062253695.1">
    <property type="nucleotide sequence ID" value="NZ_CP014229.1"/>
</dbReference>
<dbReference type="AlphaFoldDB" id="A0A0X8JM05"/>
<gene>
    <name evidence="1" type="ORF">AXF13_12455</name>
</gene>
<accession>A0A0X8JM05</accession>
<protein>
    <submittedName>
        <fullName evidence="1">Uncharacterized protein</fullName>
    </submittedName>
</protein>
<sequence>MFPGTGLMSMRMLYSGTSGRFFFSNGHIPVGFFQSKVFFQNYFAPAAAEAGAHARIQGGTAFPPQDEDNVNFENAHFQN</sequence>
<dbReference type="KEGG" id="dfi:AXF13_12455"/>
<dbReference type="Proteomes" id="UP000069241">
    <property type="component" value="Chromosome"/>
</dbReference>
<dbReference type="EMBL" id="CP014229">
    <property type="protein sequence ID" value="AMD90868.1"/>
    <property type="molecule type" value="Genomic_DNA"/>
</dbReference>
<name>A0A0X8JM05_9BACT</name>
<reference evidence="2" key="1">
    <citation type="submission" date="2016-02" db="EMBL/GenBank/DDBJ databases">
        <authorList>
            <person name="Holder M.E."/>
            <person name="Ajami N.J."/>
            <person name="Petrosino J.F."/>
        </authorList>
    </citation>
    <scope>NUCLEOTIDE SEQUENCE [LARGE SCALE GENOMIC DNA]</scope>
    <source>
        <strain evidence="2">CCUG 45958</strain>
    </source>
</reference>
<keyword evidence="2" id="KW-1185">Reference proteome</keyword>